<dbReference type="InterPro" id="IPR058647">
    <property type="entry name" value="BSH_CzcB-like"/>
</dbReference>
<dbReference type="Gene3D" id="2.40.50.100">
    <property type="match status" value="1"/>
</dbReference>
<feature type="domain" description="CusB-like beta-barrel" evidence="4">
    <location>
        <begin position="231"/>
        <end position="303"/>
    </location>
</feature>
<dbReference type="GO" id="GO:1990281">
    <property type="term" value="C:efflux pump complex"/>
    <property type="evidence" value="ECO:0007669"/>
    <property type="project" value="TreeGrafter"/>
</dbReference>
<dbReference type="SUPFAM" id="SSF111369">
    <property type="entry name" value="HlyD-like secretion proteins"/>
    <property type="match status" value="1"/>
</dbReference>
<dbReference type="InterPro" id="IPR058792">
    <property type="entry name" value="Beta-barrel_RND_2"/>
</dbReference>
<dbReference type="RefSeq" id="WP_121917417.1">
    <property type="nucleotide sequence ID" value="NZ_REFV01000008.1"/>
</dbReference>
<evidence type="ECO:0000313" key="7">
    <source>
        <dbReference type="EMBL" id="RMB58493.1"/>
    </source>
</evidence>
<dbReference type="AlphaFoldDB" id="A0A3M0GA26"/>
<dbReference type="InterPro" id="IPR058627">
    <property type="entry name" value="MdtA-like_C"/>
</dbReference>
<dbReference type="NCBIfam" id="TIGR01730">
    <property type="entry name" value="RND_mfp"/>
    <property type="match status" value="1"/>
</dbReference>
<dbReference type="Gene3D" id="2.40.420.20">
    <property type="match status" value="1"/>
</dbReference>
<evidence type="ECO:0000256" key="1">
    <source>
        <dbReference type="ARBA" id="ARBA00009477"/>
    </source>
</evidence>
<dbReference type="Gene3D" id="2.40.30.170">
    <property type="match status" value="1"/>
</dbReference>
<dbReference type="PANTHER" id="PTHR30469">
    <property type="entry name" value="MULTIDRUG RESISTANCE PROTEIN MDTA"/>
    <property type="match status" value="1"/>
</dbReference>
<dbReference type="EMBL" id="REFV01000008">
    <property type="protein sequence ID" value="RMB58493.1"/>
    <property type="molecule type" value="Genomic_DNA"/>
</dbReference>
<gene>
    <name evidence="7" type="ORF">EAX61_09305</name>
</gene>
<dbReference type="Pfam" id="PF25967">
    <property type="entry name" value="RND-MFP_C"/>
    <property type="match status" value="1"/>
</dbReference>
<proteinExistence type="inferred from homology"/>
<feature type="domain" description="CzcB-like barrel-sandwich hybrid" evidence="6">
    <location>
        <begin position="99"/>
        <end position="224"/>
    </location>
</feature>
<keyword evidence="8" id="KW-1185">Reference proteome</keyword>
<protein>
    <submittedName>
        <fullName evidence="7">Efflux RND transporter periplasmic adaptor subunit</fullName>
    </submittedName>
</protein>
<feature type="coiled-coil region" evidence="2">
    <location>
        <begin position="26"/>
        <end position="60"/>
    </location>
</feature>
<evidence type="ECO:0000259" key="4">
    <source>
        <dbReference type="Pfam" id="PF25954"/>
    </source>
</evidence>
<evidence type="ECO:0000259" key="6">
    <source>
        <dbReference type="Pfam" id="PF25973"/>
    </source>
</evidence>
<dbReference type="Pfam" id="PF25893">
    <property type="entry name" value="HH_CzcB"/>
    <property type="match status" value="1"/>
</dbReference>
<dbReference type="Pfam" id="PF25973">
    <property type="entry name" value="BSH_CzcB"/>
    <property type="match status" value="1"/>
</dbReference>
<feature type="domain" description="CzcB-like alpha-helical hairpin" evidence="3">
    <location>
        <begin position="134"/>
        <end position="190"/>
    </location>
</feature>
<dbReference type="PROSITE" id="PS51257">
    <property type="entry name" value="PROKAR_LIPOPROTEIN"/>
    <property type="match status" value="1"/>
</dbReference>
<name>A0A3M0GA26_9FLAO</name>
<dbReference type="OrthoDB" id="9806939at2"/>
<evidence type="ECO:0000256" key="2">
    <source>
        <dbReference type="SAM" id="Coils"/>
    </source>
</evidence>
<dbReference type="Proteomes" id="UP000281985">
    <property type="component" value="Unassembled WGS sequence"/>
</dbReference>
<keyword evidence="2" id="KW-0175">Coiled coil</keyword>
<evidence type="ECO:0000259" key="5">
    <source>
        <dbReference type="Pfam" id="PF25967"/>
    </source>
</evidence>
<reference evidence="7 8" key="1">
    <citation type="submission" date="2018-10" db="EMBL/GenBank/DDBJ databases">
        <title>Dokdonia luteus sp. nov., isolated from sea water.</title>
        <authorList>
            <person name="Zhou L.Y."/>
            <person name="Du Z.J."/>
        </authorList>
    </citation>
    <scope>NUCLEOTIDE SEQUENCE [LARGE SCALE GENOMIC DNA]</scope>
    <source>
        <strain evidence="7 8">SH27</strain>
    </source>
</reference>
<dbReference type="InterPro" id="IPR006143">
    <property type="entry name" value="RND_pump_MFP"/>
</dbReference>
<dbReference type="Pfam" id="PF25954">
    <property type="entry name" value="Beta-barrel_RND_2"/>
    <property type="match status" value="1"/>
</dbReference>
<dbReference type="InterPro" id="IPR058648">
    <property type="entry name" value="HH_CzcB-like"/>
</dbReference>
<organism evidence="7 8">
    <name type="scientific">Dokdonia sinensis</name>
    <dbReference type="NCBI Taxonomy" id="2479847"/>
    <lineage>
        <taxon>Bacteria</taxon>
        <taxon>Pseudomonadati</taxon>
        <taxon>Bacteroidota</taxon>
        <taxon>Flavobacteriia</taxon>
        <taxon>Flavobacteriales</taxon>
        <taxon>Flavobacteriaceae</taxon>
        <taxon>Dokdonia</taxon>
    </lineage>
</organism>
<sequence>MKKYITLAIILVTLASCGEKPVDVDALVASGDIEAIKAEREKLQNEITQQQSKMNKLDKALDKQAVKKGGPLVSTMKVKDTLFNHFLEIQGNVETSQNVIVSAEYGGVITRAFVKEGDQVRKGQILARIDDGGLSSQLAQLEVQSQLAKTTFERQQRLWDQKIGSEMQYLNAKANYEGSVTAVNQLKAQLGKTTVNAPFSGKIDQVITEQGSAVMPGTQLFRLVNLSDMYIKASVPESYLSTVREGKTVKVDFPVLNKSVDAKVRETSSFINPTNRTFTIEVDVPNKDGEIKPNLTAQLKINDYTSENAILVPLSVISENAEGDQYVYTAFAKADNEKIAKRVIVQTGRAQGDMVEILEGLKVGDEIIVEGARSVQNEQNIRILNN</sequence>
<feature type="domain" description="Multidrug resistance protein MdtA-like C-terminal permuted SH3" evidence="5">
    <location>
        <begin position="308"/>
        <end position="372"/>
    </location>
</feature>
<comment type="caution">
    <text evidence="7">The sequence shown here is derived from an EMBL/GenBank/DDBJ whole genome shotgun (WGS) entry which is preliminary data.</text>
</comment>
<dbReference type="Gene3D" id="1.10.287.470">
    <property type="entry name" value="Helix hairpin bin"/>
    <property type="match status" value="1"/>
</dbReference>
<accession>A0A3M0GA26</accession>
<evidence type="ECO:0000259" key="3">
    <source>
        <dbReference type="Pfam" id="PF25893"/>
    </source>
</evidence>
<dbReference type="GO" id="GO:0015562">
    <property type="term" value="F:efflux transmembrane transporter activity"/>
    <property type="evidence" value="ECO:0007669"/>
    <property type="project" value="TreeGrafter"/>
</dbReference>
<evidence type="ECO:0000313" key="8">
    <source>
        <dbReference type="Proteomes" id="UP000281985"/>
    </source>
</evidence>
<comment type="similarity">
    <text evidence="1">Belongs to the membrane fusion protein (MFP) (TC 8.A.1) family.</text>
</comment>